<dbReference type="SMART" id="SM00530">
    <property type="entry name" value="HTH_XRE"/>
    <property type="match status" value="1"/>
</dbReference>
<dbReference type="Gene3D" id="1.10.260.40">
    <property type="entry name" value="lambda repressor-like DNA-binding domains"/>
    <property type="match status" value="1"/>
</dbReference>
<dbReference type="AlphaFoldDB" id="A0A7C6Z3S4"/>
<proteinExistence type="predicted"/>
<dbReference type="CDD" id="cd00093">
    <property type="entry name" value="HTH_XRE"/>
    <property type="match status" value="1"/>
</dbReference>
<dbReference type="SUPFAM" id="SSF47413">
    <property type="entry name" value="lambda repressor-like DNA-binding domains"/>
    <property type="match status" value="1"/>
</dbReference>
<evidence type="ECO:0000313" key="3">
    <source>
        <dbReference type="Proteomes" id="UP000553059"/>
    </source>
</evidence>
<sequence>MVDIGHYISAQRIARKISMRKLAELARLSHTEIYRLENGERKHPSPCVLKAIALALDLSYNELMKVAGYLEDSSSNAGCSQHIDCGDLSKDEIEEVEKFIEYLRYKRTKTQQDIV</sequence>
<organism evidence="2 3">
    <name type="scientific">Desulfitobacterium dehalogenans</name>
    <dbReference type="NCBI Taxonomy" id="36854"/>
    <lineage>
        <taxon>Bacteria</taxon>
        <taxon>Bacillati</taxon>
        <taxon>Bacillota</taxon>
        <taxon>Clostridia</taxon>
        <taxon>Eubacteriales</taxon>
        <taxon>Desulfitobacteriaceae</taxon>
        <taxon>Desulfitobacterium</taxon>
    </lineage>
</organism>
<dbReference type="Pfam" id="PF01381">
    <property type="entry name" value="HTH_3"/>
    <property type="match status" value="1"/>
</dbReference>
<name>A0A7C6Z3S4_9FIRM</name>
<dbReference type="InterPro" id="IPR001387">
    <property type="entry name" value="Cro/C1-type_HTH"/>
</dbReference>
<dbReference type="EMBL" id="DUTF01000143">
    <property type="protein sequence ID" value="HHY26362.1"/>
    <property type="molecule type" value="Genomic_DNA"/>
</dbReference>
<feature type="domain" description="HTH cro/C1-type" evidence="1">
    <location>
        <begin position="8"/>
        <end position="63"/>
    </location>
</feature>
<evidence type="ECO:0000259" key="1">
    <source>
        <dbReference type="PROSITE" id="PS50943"/>
    </source>
</evidence>
<dbReference type="Proteomes" id="UP000553059">
    <property type="component" value="Unassembled WGS sequence"/>
</dbReference>
<protein>
    <submittedName>
        <fullName evidence="2">Helix-turn-helix transcriptional regulator</fullName>
    </submittedName>
</protein>
<dbReference type="PROSITE" id="PS50943">
    <property type="entry name" value="HTH_CROC1"/>
    <property type="match status" value="1"/>
</dbReference>
<comment type="caution">
    <text evidence="2">The sequence shown here is derived from an EMBL/GenBank/DDBJ whole genome shotgun (WGS) entry which is preliminary data.</text>
</comment>
<accession>A0A7C6Z3S4</accession>
<evidence type="ECO:0000313" key="2">
    <source>
        <dbReference type="EMBL" id="HHY26362.1"/>
    </source>
</evidence>
<gene>
    <name evidence="2" type="ORF">GX523_06355</name>
</gene>
<reference evidence="2 3" key="1">
    <citation type="journal article" date="2020" name="Biotechnol. Biofuels">
        <title>New insights from the biogas microbiome by comprehensive genome-resolved metagenomics of nearly 1600 species originating from multiple anaerobic digesters.</title>
        <authorList>
            <person name="Campanaro S."/>
            <person name="Treu L."/>
            <person name="Rodriguez-R L.M."/>
            <person name="Kovalovszki A."/>
            <person name="Ziels R.M."/>
            <person name="Maus I."/>
            <person name="Zhu X."/>
            <person name="Kougias P.G."/>
            <person name="Basile A."/>
            <person name="Luo G."/>
            <person name="Schluter A."/>
            <person name="Konstantinidis K.T."/>
            <person name="Angelidaki I."/>
        </authorList>
    </citation>
    <scope>NUCLEOTIDE SEQUENCE [LARGE SCALE GENOMIC DNA]</scope>
    <source>
        <strain evidence="2">AS05jafATM_4</strain>
    </source>
</reference>
<dbReference type="GO" id="GO:0003677">
    <property type="term" value="F:DNA binding"/>
    <property type="evidence" value="ECO:0007669"/>
    <property type="project" value="InterPro"/>
</dbReference>
<dbReference type="InterPro" id="IPR010982">
    <property type="entry name" value="Lambda_DNA-bd_dom_sf"/>
</dbReference>